<keyword evidence="9" id="KW-0539">Nucleus</keyword>
<keyword evidence="5" id="KW-0847">Vitamin C</keyword>
<dbReference type="GO" id="GO:0010604">
    <property type="term" value="P:positive regulation of macromolecule metabolic process"/>
    <property type="evidence" value="ECO:0007669"/>
    <property type="project" value="UniProtKB-ARBA"/>
</dbReference>
<feature type="domain" description="Prolyl 4-hydroxylase alpha subunit" evidence="14">
    <location>
        <begin position="23"/>
        <end position="217"/>
    </location>
</feature>
<feature type="region of interest" description="Disordered" evidence="13">
    <location>
        <begin position="220"/>
        <end position="258"/>
    </location>
</feature>
<dbReference type="FunFam" id="2.60.120.620:FF:000014">
    <property type="entry name" value="Prolyl 3,4-dihydroxylase TPA1"/>
    <property type="match status" value="1"/>
</dbReference>
<dbReference type="Gene3D" id="2.60.120.620">
    <property type="entry name" value="q2cbj1_9rhob like domain"/>
    <property type="match status" value="1"/>
</dbReference>
<dbReference type="GO" id="GO:0031418">
    <property type="term" value="F:L-ascorbic acid binding"/>
    <property type="evidence" value="ECO:0007669"/>
    <property type="project" value="UniProtKB-KW"/>
</dbReference>
<dbReference type="Gene3D" id="3.60.130.20">
    <property type="entry name" value="Oxoglutarate/iron-dependent oxygenase, C-terminal degradation domain"/>
    <property type="match status" value="1"/>
</dbReference>
<name>A0A4V1IRW1_9FUNG</name>
<comment type="cofactor">
    <cofactor evidence="1">
        <name>L-ascorbate</name>
        <dbReference type="ChEBI" id="CHEBI:38290"/>
    </cofactor>
</comment>
<keyword evidence="7" id="KW-0560">Oxidoreductase</keyword>
<evidence type="ECO:0000256" key="12">
    <source>
        <dbReference type="ARBA" id="ARBA00081607"/>
    </source>
</evidence>
<feature type="non-terminal residue" evidence="15">
    <location>
        <position position="1"/>
    </location>
</feature>
<feature type="non-terminal residue" evidence="15">
    <location>
        <position position="536"/>
    </location>
</feature>
<keyword evidence="8" id="KW-0408">Iron</keyword>
<dbReference type="GO" id="GO:0009896">
    <property type="term" value="P:positive regulation of catabolic process"/>
    <property type="evidence" value="ECO:0007669"/>
    <property type="project" value="UniProtKB-ARBA"/>
</dbReference>
<evidence type="ECO:0000256" key="8">
    <source>
        <dbReference type="ARBA" id="ARBA00023004"/>
    </source>
</evidence>
<dbReference type="AlphaFoldDB" id="A0A4V1IRW1"/>
<keyword evidence="6" id="KW-0223">Dioxygenase</keyword>
<dbReference type="Pfam" id="PF13661">
    <property type="entry name" value="2OG-FeII_Oxy_4"/>
    <property type="match status" value="1"/>
</dbReference>
<evidence type="ECO:0000256" key="11">
    <source>
        <dbReference type="ARBA" id="ARBA00051966"/>
    </source>
</evidence>
<organism evidence="15 16">
    <name type="scientific">Blyttiomyces helicus</name>
    <dbReference type="NCBI Taxonomy" id="388810"/>
    <lineage>
        <taxon>Eukaryota</taxon>
        <taxon>Fungi</taxon>
        <taxon>Fungi incertae sedis</taxon>
        <taxon>Chytridiomycota</taxon>
        <taxon>Chytridiomycota incertae sedis</taxon>
        <taxon>Chytridiomycetes</taxon>
        <taxon>Chytridiomycetes incertae sedis</taxon>
        <taxon>Blyttiomyces</taxon>
    </lineage>
</organism>
<dbReference type="InterPro" id="IPR006620">
    <property type="entry name" value="Pro_4_hyd_alph"/>
</dbReference>
<dbReference type="GO" id="GO:0005737">
    <property type="term" value="C:cytoplasm"/>
    <property type="evidence" value="ECO:0007669"/>
    <property type="project" value="TreeGrafter"/>
</dbReference>
<evidence type="ECO:0000256" key="2">
    <source>
        <dbReference type="ARBA" id="ARBA00004123"/>
    </source>
</evidence>
<reference evidence="16" key="1">
    <citation type="journal article" date="2018" name="Nat. Microbiol.">
        <title>Leveraging single-cell genomics to expand the fungal tree of life.</title>
        <authorList>
            <person name="Ahrendt S.R."/>
            <person name="Quandt C.A."/>
            <person name="Ciobanu D."/>
            <person name="Clum A."/>
            <person name="Salamov A."/>
            <person name="Andreopoulos B."/>
            <person name="Cheng J.F."/>
            <person name="Woyke T."/>
            <person name="Pelin A."/>
            <person name="Henrissat B."/>
            <person name="Reynolds N.K."/>
            <person name="Benny G.L."/>
            <person name="Smith M.E."/>
            <person name="James T.Y."/>
            <person name="Grigoriev I.V."/>
        </authorList>
    </citation>
    <scope>NUCLEOTIDE SEQUENCE [LARGE SCALE GENOMIC DNA]</scope>
</reference>
<dbReference type="InterPro" id="IPR051842">
    <property type="entry name" value="uS12_prolyl_hydroxylase"/>
</dbReference>
<evidence type="ECO:0000256" key="6">
    <source>
        <dbReference type="ARBA" id="ARBA00022964"/>
    </source>
</evidence>
<proteinExistence type="inferred from homology"/>
<dbReference type="Proteomes" id="UP000269721">
    <property type="component" value="Unassembled WGS sequence"/>
</dbReference>
<comment type="catalytic activity">
    <reaction evidence="10">
        <text>[ribosomal protein uS12]-L-proline + 2-oxoglutarate + O2 = [ribosomal protein uS12]-(3S)-3-hydroxy-L-proline + succinate + CO2</text>
        <dbReference type="Rhea" id="RHEA:54156"/>
        <dbReference type="Rhea" id="RHEA-COMP:13816"/>
        <dbReference type="Rhea" id="RHEA-COMP:13818"/>
        <dbReference type="ChEBI" id="CHEBI:15379"/>
        <dbReference type="ChEBI" id="CHEBI:16526"/>
        <dbReference type="ChEBI" id="CHEBI:16810"/>
        <dbReference type="ChEBI" id="CHEBI:30031"/>
        <dbReference type="ChEBI" id="CHEBI:50342"/>
        <dbReference type="ChEBI" id="CHEBI:85428"/>
    </reaction>
</comment>
<dbReference type="SMART" id="SM00702">
    <property type="entry name" value="P4Hc"/>
    <property type="match status" value="1"/>
</dbReference>
<feature type="compositionally biased region" description="Acidic residues" evidence="13">
    <location>
        <begin position="248"/>
        <end position="258"/>
    </location>
</feature>
<evidence type="ECO:0000313" key="15">
    <source>
        <dbReference type="EMBL" id="RKO91437.1"/>
    </source>
</evidence>
<dbReference type="GO" id="GO:0005634">
    <property type="term" value="C:nucleus"/>
    <property type="evidence" value="ECO:0007669"/>
    <property type="project" value="UniProtKB-SubCell"/>
</dbReference>
<evidence type="ECO:0000259" key="14">
    <source>
        <dbReference type="SMART" id="SM00702"/>
    </source>
</evidence>
<evidence type="ECO:0000256" key="5">
    <source>
        <dbReference type="ARBA" id="ARBA00022896"/>
    </source>
</evidence>
<accession>A0A4V1IRW1</accession>
<dbReference type="GO" id="GO:0006449">
    <property type="term" value="P:regulation of translational termination"/>
    <property type="evidence" value="ECO:0007669"/>
    <property type="project" value="TreeGrafter"/>
</dbReference>
<dbReference type="InterPro" id="IPR043044">
    <property type="entry name" value="TPA1/Ofd1_C"/>
</dbReference>
<evidence type="ECO:0000256" key="7">
    <source>
        <dbReference type="ARBA" id="ARBA00023002"/>
    </source>
</evidence>
<dbReference type="PANTHER" id="PTHR12117">
    <property type="entry name" value="HISTONE ACETYLTRANSFERASE COMPLEX"/>
    <property type="match status" value="1"/>
</dbReference>
<gene>
    <name evidence="15" type="ORF">BDK51DRAFT_13746</name>
</gene>
<dbReference type="Pfam" id="PF10637">
    <property type="entry name" value="Ofd1_CTDD"/>
    <property type="match status" value="1"/>
</dbReference>
<protein>
    <recommendedName>
        <fullName evidence="12">uS12 prolyl 3,4-dihydroxylase</fullName>
    </recommendedName>
</protein>
<comment type="similarity">
    <text evidence="3">Belongs to the TPA1 family.</text>
</comment>
<evidence type="ECO:0000256" key="4">
    <source>
        <dbReference type="ARBA" id="ARBA00022723"/>
    </source>
</evidence>
<dbReference type="EMBL" id="KZ995069">
    <property type="protein sequence ID" value="RKO91437.1"/>
    <property type="molecule type" value="Genomic_DNA"/>
</dbReference>
<dbReference type="OrthoDB" id="430522at2759"/>
<evidence type="ECO:0000313" key="16">
    <source>
        <dbReference type="Proteomes" id="UP000269721"/>
    </source>
</evidence>
<evidence type="ECO:0000256" key="1">
    <source>
        <dbReference type="ARBA" id="ARBA00001961"/>
    </source>
</evidence>
<dbReference type="GO" id="GO:0005506">
    <property type="term" value="F:iron ion binding"/>
    <property type="evidence" value="ECO:0007669"/>
    <property type="project" value="InterPro"/>
</dbReference>
<dbReference type="InterPro" id="IPR019601">
    <property type="entry name" value="Oxoglutarate/Fe-dep_Oase_C"/>
</dbReference>
<evidence type="ECO:0000256" key="3">
    <source>
        <dbReference type="ARBA" id="ARBA00007443"/>
    </source>
</evidence>
<dbReference type="InterPro" id="IPR039558">
    <property type="entry name" value="TPA1/OFD1_N"/>
</dbReference>
<keyword evidence="16" id="KW-1185">Reference proteome</keyword>
<sequence length="536" mass="59303">FSKHVLTQETRASLASAYASSLPYLHGVLEKLFDDSLLRKVREEITSALHFSVKETDIYKILQTGDLANLDGLPASEAAQLASLRKLRDALYSETFRSFLSDVTGCGPLSGSKTDMSTASYTNGCHLLNHDDVIGTRRVSYILYLVDPDEPWEASNGGALELYPVLETGTPDVKPSTIIPPKWNNMVFFTVQPGHSFHSVEEVVVPKNRLSISGWFHAPQEGEEGYTKEEPEEVQGDAPSSLAQLQAAEEEPFEPYEEPLDVDALDVLDEKDLAELSQWLNPHYLDTKTLARVSERFLDESSIQLVDFLKKEVIQELAVATRAADTEDGLLAHRMAPHGTGERGLWRTEGPPHKHRFMTLSTPSPSAPPPESPSPDPTTTIFTSLHAKLFPSPAFRRWLAVVTRLCPLSRTGVVRRFRPGLDYTLATSSRSRAVLDATLCAATRVSARDAELWASDEVGGYECYMAPHDGEEDPAVYRQMDDDGALLTVSAGWNVLTLVLRDPGLLKFVKYVSAAAPGSRWDVAFEYDLPPDEEED</sequence>
<comment type="subcellular location">
    <subcellularLocation>
        <location evidence="2">Nucleus</location>
    </subcellularLocation>
</comment>
<keyword evidence="4" id="KW-0479">Metal-binding</keyword>
<dbReference type="PANTHER" id="PTHR12117:SF0">
    <property type="entry name" value="PROLYL 3-HYDROXYLASE OGFOD1"/>
    <property type="match status" value="1"/>
</dbReference>
<evidence type="ECO:0000256" key="9">
    <source>
        <dbReference type="ARBA" id="ARBA00023242"/>
    </source>
</evidence>
<dbReference type="GO" id="GO:0031543">
    <property type="term" value="F:peptidyl-proline dioxygenase activity"/>
    <property type="evidence" value="ECO:0007669"/>
    <property type="project" value="UniProtKB-ARBA"/>
</dbReference>
<evidence type="ECO:0000256" key="10">
    <source>
        <dbReference type="ARBA" id="ARBA00047444"/>
    </source>
</evidence>
<evidence type="ECO:0000256" key="13">
    <source>
        <dbReference type="SAM" id="MobiDB-lite"/>
    </source>
</evidence>
<comment type="catalytic activity">
    <reaction evidence="11">
        <text>[ribosomal protein uS12]-(3S)-3-hydroxy-L-proline + 2-oxoglutarate + O2 = [ribosomal protein uS12]-(3S)-3,4-dihydroxy-L-proline + succinate + CO2</text>
        <dbReference type="Rhea" id="RHEA:54160"/>
        <dbReference type="Rhea" id="RHEA-COMP:13817"/>
        <dbReference type="Rhea" id="RHEA-COMP:13818"/>
        <dbReference type="ChEBI" id="CHEBI:15379"/>
        <dbReference type="ChEBI" id="CHEBI:16526"/>
        <dbReference type="ChEBI" id="CHEBI:16810"/>
        <dbReference type="ChEBI" id="CHEBI:30031"/>
        <dbReference type="ChEBI" id="CHEBI:85428"/>
        <dbReference type="ChEBI" id="CHEBI:138052"/>
    </reaction>
</comment>